<keyword evidence="5" id="KW-1185">Reference proteome</keyword>
<proteinExistence type="predicted"/>
<dbReference type="Gene3D" id="1.10.357.10">
    <property type="entry name" value="Tetracycline Repressor, domain 2"/>
    <property type="match status" value="1"/>
</dbReference>
<organism evidence="4 5">
    <name type="scientific">Nonomuraea recticatena</name>
    <dbReference type="NCBI Taxonomy" id="46178"/>
    <lineage>
        <taxon>Bacteria</taxon>
        <taxon>Bacillati</taxon>
        <taxon>Actinomycetota</taxon>
        <taxon>Actinomycetes</taxon>
        <taxon>Streptosporangiales</taxon>
        <taxon>Streptosporangiaceae</taxon>
        <taxon>Nonomuraea</taxon>
    </lineage>
</organism>
<dbReference type="RefSeq" id="WP_346151117.1">
    <property type="nucleotide sequence ID" value="NZ_BAAATE010000019.1"/>
</dbReference>
<evidence type="ECO:0000256" key="2">
    <source>
        <dbReference type="PROSITE-ProRule" id="PRU00335"/>
    </source>
</evidence>
<dbReference type="PANTHER" id="PTHR30055:SF184">
    <property type="entry name" value="HTH-TYPE TRANSCRIPTIONAL REGULATOR ETHR"/>
    <property type="match status" value="1"/>
</dbReference>
<dbReference type="InterPro" id="IPR049397">
    <property type="entry name" value="EthR_C"/>
</dbReference>
<dbReference type="SUPFAM" id="SSF48498">
    <property type="entry name" value="Tetracyclin repressor-like, C-terminal domain"/>
    <property type="match status" value="1"/>
</dbReference>
<dbReference type="EMBL" id="BAAATE010000019">
    <property type="protein sequence ID" value="GAA2678223.1"/>
    <property type="molecule type" value="Genomic_DNA"/>
</dbReference>
<feature type="DNA-binding region" description="H-T-H motif" evidence="2">
    <location>
        <begin position="34"/>
        <end position="53"/>
    </location>
</feature>
<evidence type="ECO:0000259" key="3">
    <source>
        <dbReference type="PROSITE" id="PS50977"/>
    </source>
</evidence>
<name>A0ABN3SJ36_9ACTN</name>
<dbReference type="PANTHER" id="PTHR30055">
    <property type="entry name" value="HTH-TYPE TRANSCRIPTIONAL REGULATOR RUTR"/>
    <property type="match status" value="1"/>
</dbReference>
<comment type="caution">
    <text evidence="4">The sequence shown here is derived from an EMBL/GenBank/DDBJ whole genome shotgun (WGS) entry which is preliminary data.</text>
</comment>
<feature type="domain" description="HTH tetR-type" evidence="3">
    <location>
        <begin position="11"/>
        <end position="71"/>
    </location>
</feature>
<dbReference type="InterPro" id="IPR050109">
    <property type="entry name" value="HTH-type_TetR-like_transc_reg"/>
</dbReference>
<dbReference type="Pfam" id="PF00440">
    <property type="entry name" value="TetR_N"/>
    <property type="match status" value="1"/>
</dbReference>
<accession>A0ABN3SJ36</accession>
<dbReference type="Proteomes" id="UP001501666">
    <property type="component" value="Unassembled WGS sequence"/>
</dbReference>
<dbReference type="InterPro" id="IPR001647">
    <property type="entry name" value="HTH_TetR"/>
</dbReference>
<dbReference type="Gene3D" id="1.10.10.60">
    <property type="entry name" value="Homeodomain-like"/>
    <property type="match status" value="1"/>
</dbReference>
<dbReference type="InterPro" id="IPR009057">
    <property type="entry name" value="Homeodomain-like_sf"/>
</dbReference>
<keyword evidence="1 2" id="KW-0238">DNA-binding</keyword>
<dbReference type="InterPro" id="IPR036271">
    <property type="entry name" value="Tet_transcr_reg_TetR-rel_C_sf"/>
</dbReference>
<sequence length="189" mass="20543">MNRRRGMTKGGRRERAIVETAKELLRSVPPGQITVDRLAAGAGISRSSFYFYFDSKSAVLEALLDEIAQEMEEAARGWLDGAGDDPAALRKALGVSARLWREHGSLLRPALLGEDEEFAGFRSRVVEGYIGQAAARIGRERAEGRAPEGPPQDGLARALVRMKFAVLAEDQSAQAIETCAVVITRAIYA</sequence>
<evidence type="ECO:0000313" key="5">
    <source>
        <dbReference type="Proteomes" id="UP001501666"/>
    </source>
</evidence>
<evidence type="ECO:0000256" key="1">
    <source>
        <dbReference type="ARBA" id="ARBA00023125"/>
    </source>
</evidence>
<dbReference type="SUPFAM" id="SSF46689">
    <property type="entry name" value="Homeodomain-like"/>
    <property type="match status" value="1"/>
</dbReference>
<dbReference type="Pfam" id="PF21313">
    <property type="entry name" value="EthR_C"/>
    <property type="match status" value="1"/>
</dbReference>
<protein>
    <submittedName>
        <fullName evidence="4">TetR/AcrR family transcriptional regulator</fullName>
    </submittedName>
</protein>
<evidence type="ECO:0000313" key="4">
    <source>
        <dbReference type="EMBL" id="GAA2678223.1"/>
    </source>
</evidence>
<reference evidence="4 5" key="1">
    <citation type="journal article" date="2019" name="Int. J. Syst. Evol. Microbiol.">
        <title>The Global Catalogue of Microorganisms (GCM) 10K type strain sequencing project: providing services to taxonomists for standard genome sequencing and annotation.</title>
        <authorList>
            <consortium name="The Broad Institute Genomics Platform"/>
            <consortium name="The Broad Institute Genome Sequencing Center for Infectious Disease"/>
            <person name="Wu L."/>
            <person name="Ma J."/>
        </authorList>
    </citation>
    <scope>NUCLEOTIDE SEQUENCE [LARGE SCALE GENOMIC DNA]</scope>
    <source>
        <strain evidence="4 5">JCM 6835</strain>
    </source>
</reference>
<dbReference type="PROSITE" id="PS50977">
    <property type="entry name" value="HTH_TETR_2"/>
    <property type="match status" value="1"/>
</dbReference>
<gene>
    <name evidence="4" type="ORF">GCM10010412_061260</name>
</gene>